<evidence type="ECO:0000256" key="8">
    <source>
        <dbReference type="ARBA" id="ARBA00022989"/>
    </source>
</evidence>
<dbReference type="PROSITE" id="PS52015">
    <property type="entry name" value="TONB_CTD"/>
    <property type="match status" value="1"/>
</dbReference>
<evidence type="ECO:0000256" key="7">
    <source>
        <dbReference type="ARBA" id="ARBA00022927"/>
    </source>
</evidence>
<dbReference type="GO" id="GO:0015031">
    <property type="term" value="P:protein transport"/>
    <property type="evidence" value="ECO:0007669"/>
    <property type="project" value="UniProtKB-KW"/>
</dbReference>
<evidence type="ECO:0000256" key="9">
    <source>
        <dbReference type="ARBA" id="ARBA00023136"/>
    </source>
</evidence>
<dbReference type="GO" id="GO:0098797">
    <property type="term" value="C:plasma membrane protein complex"/>
    <property type="evidence" value="ECO:0007669"/>
    <property type="project" value="TreeGrafter"/>
</dbReference>
<keyword evidence="5" id="KW-0997">Cell inner membrane</keyword>
<dbReference type="Gene3D" id="3.30.1150.10">
    <property type="match status" value="1"/>
</dbReference>
<keyword evidence="7" id="KW-0653">Protein transport</keyword>
<evidence type="ECO:0000256" key="10">
    <source>
        <dbReference type="SAM" id="MobiDB-lite"/>
    </source>
</evidence>
<dbReference type="PANTHER" id="PTHR33446:SF2">
    <property type="entry name" value="PROTEIN TONB"/>
    <property type="match status" value="1"/>
</dbReference>
<keyword evidence="6" id="KW-0812">Transmembrane</keyword>
<dbReference type="SUPFAM" id="SSF74653">
    <property type="entry name" value="TolA/TonB C-terminal domain"/>
    <property type="match status" value="1"/>
</dbReference>
<feature type="domain" description="TonB C-terminal" evidence="11">
    <location>
        <begin position="153"/>
        <end position="247"/>
    </location>
</feature>
<keyword evidence="8" id="KW-1133">Transmembrane helix</keyword>
<dbReference type="InterPro" id="IPR037682">
    <property type="entry name" value="TonB_C"/>
</dbReference>
<accession>A0A198GIZ8</accession>
<dbReference type="AlphaFoldDB" id="A0A198GIZ8"/>
<organism evidence="12 13">
    <name type="scientific">Proteus myxofaciens ATCC 19692</name>
    <dbReference type="NCBI Taxonomy" id="1354337"/>
    <lineage>
        <taxon>Bacteria</taxon>
        <taxon>Pseudomonadati</taxon>
        <taxon>Pseudomonadota</taxon>
        <taxon>Gammaproteobacteria</taxon>
        <taxon>Enterobacterales</taxon>
        <taxon>Morganellaceae</taxon>
        <taxon>Proteus</taxon>
    </lineage>
</organism>
<evidence type="ECO:0000256" key="5">
    <source>
        <dbReference type="ARBA" id="ARBA00022519"/>
    </source>
</evidence>
<protein>
    <submittedName>
        <fullName evidence="12">Ferric siderophore transport system periplasmic binding protein</fullName>
    </submittedName>
</protein>
<evidence type="ECO:0000313" key="12">
    <source>
        <dbReference type="EMBL" id="OAT37412.1"/>
    </source>
</evidence>
<reference evidence="12 13" key="1">
    <citation type="submission" date="2016-04" db="EMBL/GenBank/DDBJ databases">
        <title>ATOL: Assembling a taxonomically balanced genome-scale reconstruction of the evolutionary history of the Enterobacteriaceae.</title>
        <authorList>
            <person name="Plunkett G.III."/>
            <person name="Neeno-Eckwall E.C."/>
            <person name="Glasner J.D."/>
            <person name="Perna N.T."/>
        </authorList>
    </citation>
    <scope>NUCLEOTIDE SEQUENCE [LARGE SCALE GENOMIC DNA]</scope>
    <source>
        <strain evidence="12 13">ATCC 19692</strain>
    </source>
</reference>
<dbReference type="GO" id="GO:0055085">
    <property type="term" value="P:transmembrane transport"/>
    <property type="evidence" value="ECO:0007669"/>
    <property type="project" value="InterPro"/>
</dbReference>
<comment type="subcellular location">
    <subcellularLocation>
        <location evidence="1">Cell inner membrane</location>
        <topology evidence="1">Single-pass membrane protein</topology>
        <orientation evidence="1">Periplasmic side</orientation>
    </subcellularLocation>
</comment>
<dbReference type="InterPro" id="IPR006260">
    <property type="entry name" value="TonB/TolA_C"/>
</dbReference>
<dbReference type="GO" id="GO:0031992">
    <property type="term" value="F:energy transducer activity"/>
    <property type="evidence" value="ECO:0007669"/>
    <property type="project" value="TreeGrafter"/>
</dbReference>
<dbReference type="PATRIC" id="fig|1354337.4.peg.376"/>
<feature type="region of interest" description="Disordered" evidence="10">
    <location>
        <begin position="118"/>
        <end position="142"/>
    </location>
</feature>
<evidence type="ECO:0000256" key="1">
    <source>
        <dbReference type="ARBA" id="ARBA00004383"/>
    </source>
</evidence>
<dbReference type="Proteomes" id="UP000094023">
    <property type="component" value="Unassembled WGS sequence"/>
</dbReference>
<dbReference type="NCBIfam" id="TIGR01352">
    <property type="entry name" value="tonB_Cterm"/>
    <property type="match status" value="1"/>
</dbReference>
<comment type="similarity">
    <text evidence="2">Belongs to the TonB family.</text>
</comment>
<evidence type="ECO:0000313" key="13">
    <source>
        <dbReference type="Proteomes" id="UP000094023"/>
    </source>
</evidence>
<keyword evidence="4" id="KW-1003">Cell membrane</keyword>
<name>A0A198GIZ8_9GAMM</name>
<keyword evidence="9" id="KW-0472">Membrane</keyword>
<feature type="compositionally biased region" description="Polar residues" evidence="10">
    <location>
        <begin position="129"/>
        <end position="141"/>
    </location>
</feature>
<gene>
    <name evidence="12" type="ORF">M983_0369</name>
</gene>
<evidence type="ECO:0000256" key="6">
    <source>
        <dbReference type="ARBA" id="ARBA00022692"/>
    </source>
</evidence>
<dbReference type="InterPro" id="IPR051045">
    <property type="entry name" value="TonB-dependent_transducer"/>
</dbReference>
<evidence type="ECO:0000256" key="3">
    <source>
        <dbReference type="ARBA" id="ARBA00022448"/>
    </source>
</evidence>
<dbReference type="STRING" id="1354337.M983_0369"/>
<evidence type="ECO:0000256" key="4">
    <source>
        <dbReference type="ARBA" id="ARBA00022475"/>
    </source>
</evidence>
<dbReference type="PANTHER" id="PTHR33446">
    <property type="entry name" value="PROTEIN TONB-RELATED"/>
    <property type="match status" value="1"/>
</dbReference>
<feature type="compositionally biased region" description="Low complexity" evidence="10">
    <location>
        <begin position="118"/>
        <end position="128"/>
    </location>
</feature>
<comment type="caution">
    <text evidence="12">The sequence shown here is derived from an EMBL/GenBank/DDBJ whole genome shotgun (WGS) entry which is preliminary data.</text>
</comment>
<proteinExistence type="inferred from homology"/>
<keyword evidence="13" id="KW-1185">Reference proteome</keyword>
<evidence type="ECO:0000259" key="11">
    <source>
        <dbReference type="PROSITE" id="PS52015"/>
    </source>
</evidence>
<dbReference type="EMBL" id="LXEN01000015">
    <property type="protein sequence ID" value="OAT37412.1"/>
    <property type="molecule type" value="Genomic_DNA"/>
</dbReference>
<dbReference type="Pfam" id="PF03544">
    <property type="entry name" value="TonB_C"/>
    <property type="match status" value="1"/>
</dbReference>
<keyword evidence="3" id="KW-0813">Transport</keyword>
<sequence length="247" mass="27498">MAIAIHAILVVTYYYFNKERTELILEPEVAVMLSFSENVQAINNEKQAIGIDQQLAVASQKKVEQIATEKQPNLLVNEKAELLVEKPKKIVHVEQTAKVSPMPTPTKTTPILSENISSLSAPSTSRSSAKQQATDVSANYDSDSDKEADALALWHAKTKGHLNRYKEYPDEARSKGKTGISKVRFFVDERGYVISSELIVSSGTRSLDREAQKVLKRAQPLPIPPTELLFKGRVLVEMPIEFSTLTF</sequence>
<evidence type="ECO:0000256" key="2">
    <source>
        <dbReference type="ARBA" id="ARBA00006555"/>
    </source>
</evidence>